<dbReference type="InterPro" id="IPR037035">
    <property type="entry name" value="GK-like_C_sf"/>
</dbReference>
<dbReference type="InterPro" id="IPR038614">
    <property type="entry name" value="GK_N_sf"/>
</dbReference>
<dbReference type="HOGENOM" id="CLU_032279_1_1_2"/>
<evidence type="ECO:0000256" key="4">
    <source>
        <dbReference type="ARBA" id="ARBA00022679"/>
    </source>
</evidence>
<proteinExistence type="inferred from homology"/>
<comment type="catalytic activity">
    <reaction evidence="8">
        <text>(R)-glycerate + ATP = (2R)-2-phosphoglycerate + ADP + H(+)</text>
        <dbReference type="Rhea" id="RHEA:27377"/>
        <dbReference type="ChEBI" id="CHEBI:15378"/>
        <dbReference type="ChEBI" id="CHEBI:16659"/>
        <dbReference type="ChEBI" id="CHEBI:30616"/>
        <dbReference type="ChEBI" id="CHEBI:58289"/>
        <dbReference type="ChEBI" id="CHEBI:456216"/>
        <dbReference type="EC" id="2.7.1.165"/>
    </reaction>
</comment>
<protein>
    <recommendedName>
        <fullName evidence="9">glycerate 2-kinase</fullName>
        <ecNumber evidence="9">2.7.1.165</ecNumber>
    </recommendedName>
</protein>
<dbReference type="OrthoDB" id="10741at2157"/>
<reference evidence="12 13" key="1">
    <citation type="journal article" date="2015" name="Stand. Genomic Sci.">
        <title>Complete genome sequence of and proposal of Thermofilum uzonense sp. nov. a novel hyperthermophilic crenarchaeon and emended description of the genus Thermofilum.</title>
        <authorList>
            <person name="Toshchakov S.V."/>
            <person name="Korzhenkov A.A."/>
            <person name="Samarov N.I."/>
            <person name="Mazunin I.O."/>
            <person name="Mozhey O.I."/>
            <person name="Shmyr I.S."/>
            <person name="Derbikova K.S."/>
            <person name="Taranov E.A."/>
            <person name="Dominova I.N."/>
            <person name="Bonch-Osmolovskaya E.A."/>
            <person name="Patrushev M.V."/>
            <person name="Podosokorskaya O.A."/>
            <person name="Kublanov I.V."/>
        </authorList>
    </citation>
    <scope>NUCLEOTIDE SEQUENCE [LARGE SCALE GENOMIC DNA]</scope>
    <source>
        <strain evidence="12 13">1807-2</strain>
    </source>
</reference>
<dbReference type="Proteomes" id="UP000067434">
    <property type="component" value="Chromosome"/>
</dbReference>
<comment type="cofactor">
    <cofactor evidence="1">
        <name>Mg(2+)</name>
        <dbReference type="ChEBI" id="CHEBI:18420"/>
    </cofactor>
</comment>
<dbReference type="InterPro" id="IPR039760">
    <property type="entry name" value="MOFRL_protein"/>
</dbReference>
<dbReference type="GO" id="GO:0008887">
    <property type="term" value="F:glycerate kinase activity"/>
    <property type="evidence" value="ECO:0007669"/>
    <property type="project" value="InterPro"/>
</dbReference>
<organism evidence="12 13">
    <name type="scientific">Infirmifilum uzonense</name>
    <dbReference type="NCBI Taxonomy" id="1550241"/>
    <lineage>
        <taxon>Archaea</taxon>
        <taxon>Thermoproteota</taxon>
        <taxon>Thermoprotei</taxon>
        <taxon>Thermofilales</taxon>
        <taxon>Thermofilaceae</taxon>
        <taxon>Infirmifilum</taxon>
    </lineage>
</organism>
<dbReference type="Gene3D" id="3.40.50.10180">
    <property type="entry name" value="Glycerate kinase, MOFRL-like N-terminal domain"/>
    <property type="match status" value="1"/>
</dbReference>
<dbReference type="RefSeq" id="WP_052883391.1">
    <property type="nucleotide sequence ID" value="NZ_CP009961.1"/>
</dbReference>
<dbReference type="GO" id="GO:0005737">
    <property type="term" value="C:cytoplasm"/>
    <property type="evidence" value="ECO:0007669"/>
    <property type="project" value="TreeGrafter"/>
</dbReference>
<dbReference type="AlphaFoldDB" id="A0A0F7CKQ4"/>
<dbReference type="InterPro" id="IPR007835">
    <property type="entry name" value="MOFRL"/>
</dbReference>
<evidence type="ECO:0000259" key="11">
    <source>
        <dbReference type="Pfam" id="PF13660"/>
    </source>
</evidence>
<evidence type="ECO:0000256" key="2">
    <source>
        <dbReference type="ARBA" id="ARBA00006284"/>
    </source>
</evidence>
<evidence type="ECO:0000259" key="10">
    <source>
        <dbReference type="Pfam" id="PF05161"/>
    </source>
</evidence>
<evidence type="ECO:0000256" key="5">
    <source>
        <dbReference type="ARBA" id="ARBA00022741"/>
    </source>
</evidence>
<gene>
    <name evidence="12" type="ORF">MA03_00475</name>
</gene>
<dbReference type="GeneID" id="25400660"/>
<keyword evidence="4" id="KW-0808">Transferase</keyword>
<keyword evidence="6" id="KW-0418">Kinase</keyword>
<dbReference type="SUPFAM" id="SSF82544">
    <property type="entry name" value="GckA/TtuD-like"/>
    <property type="match status" value="1"/>
</dbReference>
<accession>A0A0F7CKQ4</accession>
<dbReference type="PANTHER" id="PTHR12227:SF0">
    <property type="entry name" value="GLYCERATE KINASE"/>
    <property type="match status" value="1"/>
</dbReference>
<evidence type="ECO:0000256" key="9">
    <source>
        <dbReference type="ARBA" id="ARBA00066758"/>
    </source>
</evidence>
<evidence type="ECO:0000313" key="13">
    <source>
        <dbReference type="Proteomes" id="UP000067434"/>
    </source>
</evidence>
<evidence type="ECO:0000256" key="6">
    <source>
        <dbReference type="ARBA" id="ARBA00022777"/>
    </source>
</evidence>
<dbReference type="PATRIC" id="fig|1550241.5.peg.97"/>
<dbReference type="EMBL" id="CP009961">
    <property type="protein sequence ID" value="AKG38066.1"/>
    <property type="molecule type" value="Genomic_DNA"/>
</dbReference>
<evidence type="ECO:0000256" key="7">
    <source>
        <dbReference type="ARBA" id="ARBA00022840"/>
    </source>
</evidence>
<feature type="domain" description="MOFRL-associated" evidence="11">
    <location>
        <begin position="12"/>
        <end position="250"/>
    </location>
</feature>
<dbReference type="GO" id="GO:0043798">
    <property type="term" value="F:glycerate 2-kinase activity"/>
    <property type="evidence" value="ECO:0007669"/>
    <property type="project" value="UniProtKB-EC"/>
</dbReference>
<keyword evidence="5" id="KW-0547">Nucleotide-binding</keyword>
<feature type="domain" description="MOFRL" evidence="10">
    <location>
        <begin position="334"/>
        <end position="438"/>
    </location>
</feature>
<dbReference type="STRING" id="1550241.MA03_00475"/>
<dbReference type="KEGG" id="thf:MA03_00475"/>
<keyword evidence="13" id="KW-1185">Reference proteome</keyword>
<dbReference type="Gene3D" id="3.40.1480.10">
    <property type="entry name" value="MOFRL domain"/>
    <property type="match status" value="1"/>
</dbReference>
<dbReference type="PANTHER" id="PTHR12227">
    <property type="entry name" value="GLYCERATE KINASE"/>
    <property type="match status" value="1"/>
</dbReference>
<dbReference type="EC" id="2.7.1.165" evidence="9"/>
<comment type="similarity">
    <text evidence="2">Belongs to the glycerate kinase type-1 family.</text>
</comment>
<sequence length="448" mass="47847">MENENEKPRIDALTIALEGINAADPEKAVKQWISLEGDTLLLKDGHAINVAGNVYVVGAGKASGGMALGLESVLGEKIKEGVVSVPEEIVDRYKLKRIKLVGATHPKASEKSVNAGRLVLETISNLKPEDLVVALFSGGGSALLEYPVQGVSIEEISDISLKLMRRGADIFELNTVRKHLSMIKGGWLARHAQPARLVALMISDVIGDRMDTIASGPTVPDPTTFKDARDILVKYRLWEEVPESIKDHIERGLKGEVPETPKPGDPLFSKVKNVIIASNMISLEAMARKAGELGYNPLILTSMLEGEAREVGRVIVSLIKEVKRSGIPVKPPAVLLLGGETTVTVRGNGIGGRNQEMALSIAIGIRGLKGVAVACIGSDGRDGPTDAAGAVVDGNTYELALRQGLKPEDFLTNNDSYNFFKALGGHVKTGYTGTNVNDFVIAVINQVD</sequence>
<evidence type="ECO:0000313" key="12">
    <source>
        <dbReference type="EMBL" id="AKG38066.1"/>
    </source>
</evidence>
<evidence type="ECO:0000256" key="3">
    <source>
        <dbReference type="ARBA" id="ARBA00011738"/>
    </source>
</evidence>
<dbReference type="Pfam" id="PF05161">
    <property type="entry name" value="MOFRL"/>
    <property type="match status" value="1"/>
</dbReference>
<dbReference type="GO" id="GO:0005524">
    <property type="term" value="F:ATP binding"/>
    <property type="evidence" value="ECO:0007669"/>
    <property type="project" value="UniProtKB-KW"/>
</dbReference>
<dbReference type="FunFam" id="3.40.1480.10:FF:000003">
    <property type="entry name" value="D-glycerate 2-kinase"/>
    <property type="match status" value="1"/>
</dbReference>
<comment type="subunit">
    <text evidence="3">Homodimer.</text>
</comment>
<keyword evidence="7" id="KW-0067">ATP-binding</keyword>
<dbReference type="Pfam" id="PF13660">
    <property type="entry name" value="DUF4147"/>
    <property type="match status" value="1"/>
</dbReference>
<evidence type="ECO:0000256" key="8">
    <source>
        <dbReference type="ARBA" id="ARBA00051351"/>
    </source>
</evidence>
<evidence type="ECO:0000256" key="1">
    <source>
        <dbReference type="ARBA" id="ARBA00001946"/>
    </source>
</evidence>
<dbReference type="FunFam" id="3.40.50.10180:FF:000001">
    <property type="entry name" value="Glycerate kinase"/>
    <property type="match status" value="1"/>
</dbReference>
<dbReference type="InterPro" id="IPR025286">
    <property type="entry name" value="MOFRL_assoc_dom"/>
</dbReference>
<name>A0A0F7CKQ4_9CREN</name>